<evidence type="ECO:0008006" key="3">
    <source>
        <dbReference type="Google" id="ProtNLM"/>
    </source>
</evidence>
<sequence length="124" mass="12269">MRQGHIQTFLAAEAITGKRLVAFDASGAVVGAVADTDPLVGVSDAVGADEGGNCDVHMTGQVPVTAGGAIAYGDPVTSDAQGRAVVAAPSAGDQVRVAGYATTNATLAGDIVQLFLAPSILYTP</sequence>
<dbReference type="AlphaFoldDB" id="A0A2C9D6J3"/>
<accession>A0A2C9D6J3</accession>
<dbReference type="OrthoDB" id="8456059at2"/>
<protein>
    <recommendedName>
        <fullName evidence="3">DUF2190 domain-containing protein</fullName>
    </recommendedName>
</protein>
<dbReference type="EMBL" id="LT960614">
    <property type="protein sequence ID" value="SON55810.1"/>
    <property type="molecule type" value="Genomic_DNA"/>
</dbReference>
<organism evidence="1 2">
    <name type="scientific">Hartmannibacter diazotrophicus</name>
    <dbReference type="NCBI Taxonomy" id="1482074"/>
    <lineage>
        <taxon>Bacteria</taxon>
        <taxon>Pseudomonadati</taxon>
        <taxon>Pseudomonadota</taxon>
        <taxon>Alphaproteobacteria</taxon>
        <taxon>Hyphomicrobiales</taxon>
        <taxon>Pleomorphomonadaceae</taxon>
        <taxon>Hartmannibacter</taxon>
    </lineage>
</organism>
<dbReference type="KEGG" id="hdi:HDIA_2269"/>
<gene>
    <name evidence="1" type="ORF">HDIA_2269</name>
</gene>
<dbReference type="RefSeq" id="WP_099556270.1">
    <property type="nucleotide sequence ID" value="NZ_LT960614.1"/>
</dbReference>
<proteinExistence type="predicted"/>
<name>A0A2C9D6J3_9HYPH</name>
<dbReference type="Proteomes" id="UP000223606">
    <property type="component" value="Chromosome 1"/>
</dbReference>
<dbReference type="Pfam" id="PF09956">
    <property type="entry name" value="Phage_cement_2"/>
    <property type="match status" value="1"/>
</dbReference>
<evidence type="ECO:0000313" key="1">
    <source>
        <dbReference type="EMBL" id="SON55810.1"/>
    </source>
</evidence>
<evidence type="ECO:0000313" key="2">
    <source>
        <dbReference type="Proteomes" id="UP000223606"/>
    </source>
</evidence>
<dbReference type="InterPro" id="IPR011231">
    <property type="entry name" value="Phage_VT1-Sakai_H0018"/>
</dbReference>
<reference evidence="2" key="1">
    <citation type="submission" date="2017-09" db="EMBL/GenBank/DDBJ databases">
        <title>Genome sequence of Nannocystis excedens DSM 71.</title>
        <authorList>
            <person name="Blom J."/>
        </authorList>
    </citation>
    <scope>NUCLEOTIDE SEQUENCE [LARGE SCALE GENOMIC DNA]</scope>
    <source>
        <strain evidence="2">type strain: E19</strain>
    </source>
</reference>
<keyword evidence="2" id="KW-1185">Reference proteome</keyword>